<feature type="transmembrane region" description="Helical" evidence="1">
    <location>
        <begin position="41"/>
        <end position="66"/>
    </location>
</feature>
<dbReference type="Proteomes" id="UP000075025">
    <property type="component" value="Unassembled WGS sequence"/>
</dbReference>
<feature type="transmembrane region" description="Helical" evidence="1">
    <location>
        <begin position="12"/>
        <end position="35"/>
    </location>
</feature>
<name>A0A147F177_MICTE</name>
<keyword evidence="1" id="KW-0472">Membrane</keyword>
<dbReference type="OrthoDB" id="5074657at2"/>
<evidence type="ECO:0008006" key="4">
    <source>
        <dbReference type="Google" id="ProtNLM"/>
    </source>
</evidence>
<dbReference type="PATRIC" id="fig|2033.6.peg.3407"/>
<gene>
    <name evidence="2" type="ORF">NS220_01555</name>
</gene>
<dbReference type="RefSeq" id="WP_058622347.1">
    <property type="nucleotide sequence ID" value="NZ_LDRT01000007.1"/>
</dbReference>
<keyword evidence="1" id="KW-0812">Transmembrane</keyword>
<evidence type="ECO:0000313" key="2">
    <source>
        <dbReference type="EMBL" id="KTR96603.1"/>
    </source>
</evidence>
<dbReference type="EMBL" id="LDRT01000007">
    <property type="protein sequence ID" value="KTR96603.1"/>
    <property type="molecule type" value="Genomic_DNA"/>
</dbReference>
<evidence type="ECO:0000256" key="1">
    <source>
        <dbReference type="SAM" id="Phobius"/>
    </source>
</evidence>
<comment type="caution">
    <text evidence="2">The sequence shown here is derived from an EMBL/GenBank/DDBJ whole genome shotgun (WGS) entry which is preliminary data.</text>
</comment>
<evidence type="ECO:0000313" key="3">
    <source>
        <dbReference type="Proteomes" id="UP000075025"/>
    </source>
</evidence>
<protein>
    <recommendedName>
        <fullName evidence="4">Bacterial Pleckstrin homology domain-containing protein</fullName>
    </recommendedName>
</protein>
<keyword evidence="1" id="KW-1133">Transmembrane helix</keyword>
<reference evidence="2 3" key="1">
    <citation type="journal article" date="2016" name="Front. Microbiol.">
        <title>Genomic Resource of Rice Seed Associated Bacteria.</title>
        <authorList>
            <person name="Midha S."/>
            <person name="Bansal K."/>
            <person name="Sharma S."/>
            <person name="Kumar N."/>
            <person name="Patil P.P."/>
            <person name="Chaudhry V."/>
            <person name="Patil P.B."/>
        </authorList>
    </citation>
    <scope>NUCLEOTIDE SEQUENCE [LARGE SCALE GENOMIC DNA]</scope>
    <source>
        <strain evidence="2 3">NS220</strain>
    </source>
</reference>
<sequence>MRFHDTTIGPRWLAIAGAASLLLVVVISVIAFPVVRGQIDRIGPVVLTVGALALLAVVAAGVLGMLRRITIAVGPTHLDARLVPVRVMHVPLSRIVEVRVADVDPAAAGGIGWRIVGRRRFVLWSAGPAVWLTLSDGSTRVLRTDRADDLRAVLSSSVAAGS</sequence>
<dbReference type="AlphaFoldDB" id="A0A147F177"/>
<proteinExistence type="predicted"/>
<accession>A0A147F177</accession>
<organism evidence="2 3">
    <name type="scientific">Microbacterium testaceum</name>
    <name type="common">Aureobacterium testaceum</name>
    <name type="synonym">Brevibacterium testaceum</name>
    <dbReference type="NCBI Taxonomy" id="2033"/>
    <lineage>
        <taxon>Bacteria</taxon>
        <taxon>Bacillati</taxon>
        <taxon>Actinomycetota</taxon>
        <taxon>Actinomycetes</taxon>
        <taxon>Micrococcales</taxon>
        <taxon>Microbacteriaceae</taxon>
        <taxon>Microbacterium</taxon>
    </lineage>
</organism>